<dbReference type="InterPro" id="IPR041206">
    <property type="entry name" value="HEPN/RES_NTD1"/>
</dbReference>
<keyword evidence="4" id="KW-1185">Reference proteome</keyword>
<accession>A0ABN5RY27</accession>
<gene>
    <name evidence="3" type="ORF">EG353_08665</name>
</gene>
<evidence type="ECO:0000259" key="2">
    <source>
        <dbReference type="Pfam" id="PF18870"/>
    </source>
</evidence>
<name>A0ABN5RY27_9FLAO</name>
<feature type="domain" description="RES" evidence="1">
    <location>
        <begin position="195"/>
        <end position="366"/>
    </location>
</feature>
<dbReference type="Pfam" id="PF08808">
    <property type="entry name" value="RES"/>
    <property type="match status" value="1"/>
</dbReference>
<evidence type="ECO:0000313" key="3">
    <source>
        <dbReference type="EMBL" id="AZA95633.1"/>
    </source>
</evidence>
<evidence type="ECO:0000259" key="1">
    <source>
        <dbReference type="Pfam" id="PF08808"/>
    </source>
</evidence>
<reference evidence="3 4" key="1">
    <citation type="submission" date="2018-11" db="EMBL/GenBank/DDBJ databases">
        <title>Proposal to divide the Flavobacteriaceae and reorganize its genera based on Amino Acid Identity values calculated from whole genome sequences.</title>
        <authorList>
            <person name="Nicholson A.C."/>
            <person name="Gulvik C.A."/>
            <person name="Whitney A.M."/>
            <person name="Humrighouse B.W."/>
            <person name="Bell M."/>
            <person name="Holmes B."/>
            <person name="Steigerwalt A.G."/>
            <person name="Villarma A."/>
            <person name="Sheth M."/>
            <person name="Batra D."/>
            <person name="Pryor J."/>
            <person name="Bernardet J.-F."/>
            <person name="Hugo C."/>
            <person name="Kampfer P."/>
            <person name="Newman J."/>
            <person name="McQuiston J.R."/>
        </authorList>
    </citation>
    <scope>NUCLEOTIDE SEQUENCE [LARGE SCALE GENOMIC DNA]</scope>
    <source>
        <strain evidence="3 4">H5143</strain>
    </source>
</reference>
<proteinExistence type="predicted"/>
<dbReference type="Proteomes" id="UP000281741">
    <property type="component" value="Chromosome"/>
</dbReference>
<sequence length="383" mass="44739">MGGVKNRWLELESRNLSSIPDKNICIKHFEDKGIKRFIKQNYHDGYCDYCAKELKVISLEDLMGFIMDGISNFYEDAANFMSYNSRGGGYVGEHYTPDQLIQEQIGLEAEPFAVIEDVVNSIENIAWAQPDLYYDNLKDDLKYQWDYFKQLIKHKSRYLFSSAGGGQPKALEILREVGRLISTLKIIKVIPAGTKLYRCRQHDYKTKITDFNEITAPPNDKAIYPNRFSPSGISMFYAAFDMDTAILETISRADKRKRYVTIAEFETLKDQYVVDFDKLPKIPSIFEIKDKKRYYLILFLYAFVRDITQQITKDGKEHTEYVPTQVMTEFLRFPFNKNRSHKIVGIVYPSSQNRNHQSAVFFWDDQLSIEEVKLNTLKRQKIV</sequence>
<evidence type="ECO:0000313" key="4">
    <source>
        <dbReference type="Proteomes" id="UP000281741"/>
    </source>
</evidence>
<dbReference type="RefSeq" id="WP_123860828.1">
    <property type="nucleotide sequence ID" value="NZ_CP033912.1"/>
</dbReference>
<dbReference type="InterPro" id="IPR014914">
    <property type="entry name" value="RES_dom"/>
</dbReference>
<feature type="domain" description="HEPN/RES N-terminal" evidence="2">
    <location>
        <begin position="41"/>
        <end position="163"/>
    </location>
</feature>
<organism evidence="3 4">
    <name type="scientific">Chryseobacterium shandongense</name>
    <dbReference type="NCBI Taxonomy" id="1493872"/>
    <lineage>
        <taxon>Bacteria</taxon>
        <taxon>Pseudomonadati</taxon>
        <taxon>Bacteroidota</taxon>
        <taxon>Flavobacteriia</taxon>
        <taxon>Flavobacteriales</taxon>
        <taxon>Weeksellaceae</taxon>
        <taxon>Chryseobacterium group</taxon>
        <taxon>Chryseobacterium</taxon>
    </lineage>
</organism>
<protein>
    <submittedName>
        <fullName evidence="3">RES domain-containing protein</fullName>
    </submittedName>
</protein>
<dbReference type="Pfam" id="PF18870">
    <property type="entry name" value="HEPN_RES_NTD1"/>
    <property type="match status" value="1"/>
</dbReference>
<dbReference type="EMBL" id="CP033912">
    <property type="protein sequence ID" value="AZA95633.1"/>
    <property type="molecule type" value="Genomic_DNA"/>
</dbReference>